<feature type="coiled-coil region" evidence="1">
    <location>
        <begin position="134"/>
        <end position="161"/>
    </location>
</feature>
<sequence length="161" mass="19122">MKVIELRIEPRMNKIVEKSETEPKFVARNESLISRDATRTEEEPKKQLTLGERDNYLKKIEAQIEAKRNLLLEKRKVLKRTVKENQFLDGVKSDYEKYHTFIVNEKQNQIKAMSLLNNYIGDIMVSGKLTEQDIKNSKEEQNEIIRQIEKIKKDLDEIMRE</sequence>
<accession>A0A6C0KVG9</accession>
<proteinExistence type="predicted"/>
<evidence type="ECO:0000313" key="2">
    <source>
        <dbReference type="EMBL" id="QHU21589.1"/>
    </source>
</evidence>
<dbReference type="AlphaFoldDB" id="A0A6C0KVG9"/>
<protein>
    <submittedName>
        <fullName evidence="2">Uncharacterized protein</fullName>
    </submittedName>
</protein>
<dbReference type="EMBL" id="MN740990">
    <property type="protein sequence ID" value="QHU21589.1"/>
    <property type="molecule type" value="Genomic_DNA"/>
</dbReference>
<evidence type="ECO:0000256" key="1">
    <source>
        <dbReference type="SAM" id="Coils"/>
    </source>
</evidence>
<reference evidence="2" key="1">
    <citation type="journal article" date="2020" name="Nature">
        <title>Giant virus diversity and host interactions through global metagenomics.</title>
        <authorList>
            <person name="Schulz F."/>
            <person name="Roux S."/>
            <person name="Paez-Espino D."/>
            <person name="Jungbluth S."/>
            <person name="Walsh D.A."/>
            <person name="Denef V.J."/>
            <person name="McMahon K.D."/>
            <person name="Konstantinidis K.T."/>
            <person name="Eloe-Fadrosh E.A."/>
            <person name="Kyrpides N.C."/>
            <person name="Woyke T."/>
        </authorList>
    </citation>
    <scope>NUCLEOTIDE SEQUENCE</scope>
    <source>
        <strain evidence="2">GVMAG-S-3300013094-109</strain>
    </source>
</reference>
<name>A0A6C0KVG9_9ZZZZ</name>
<organism evidence="2">
    <name type="scientific">viral metagenome</name>
    <dbReference type="NCBI Taxonomy" id="1070528"/>
    <lineage>
        <taxon>unclassified sequences</taxon>
        <taxon>metagenomes</taxon>
        <taxon>organismal metagenomes</taxon>
    </lineage>
</organism>
<keyword evidence="1" id="KW-0175">Coiled coil</keyword>